<evidence type="ECO:0000256" key="2">
    <source>
        <dbReference type="ARBA" id="ARBA00022617"/>
    </source>
</evidence>
<evidence type="ECO:0000256" key="3">
    <source>
        <dbReference type="ARBA" id="ARBA00022723"/>
    </source>
</evidence>
<dbReference type="PANTHER" id="PTHR40942">
    <property type="match status" value="1"/>
</dbReference>
<keyword evidence="3" id="KW-0479">Metal-binding</keyword>
<reference evidence="7" key="1">
    <citation type="submission" date="2021-11" db="EMBL/GenBank/DDBJ databases">
        <authorList>
            <person name="Rodrigo-Torres L."/>
            <person name="Arahal R. D."/>
            <person name="Lucena T."/>
        </authorList>
    </citation>
    <scope>NUCLEOTIDE SEQUENCE</scope>
    <source>
        <strain evidence="7">CECT 7929</strain>
    </source>
</reference>
<dbReference type="InterPro" id="IPR009056">
    <property type="entry name" value="Cyt_c-like_dom"/>
</dbReference>
<organism evidence="7 8">
    <name type="scientific">Vibrio stylophorae</name>
    <dbReference type="NCBI Taxonomy" id="659351"/>
    <lineage>
        <taxon>Bacteria</taxon>
        <taxon>Pseudomonadati</taxon>
        <taxon>Pseudomonadota</taxon>
        <taxon>Gammaproteobacteria</taxon>
        <taxon>Vibrionales</taxon>
        <taxon>Vibrionaceae</taxon>
        <taxon>Vibrio</taxon>
    </lineage>
</organism>
<keyword evidence="1" id="KW-0813">Transport</keyword>
<sequence length="121" mass="12627">MVPSAQTQTAQDADLIERIRPIGQIYVAGEVELVTAAPEVIPTTGLEVYEQFCGACHQAGIAGAPMIGDQAAWAPRLAKGKETLYQHAIGGFNAMPAKGGCNNCDDALIVEAVDHLLAALP</sequence>
<comment type="caution">
    <text evidence="7">The sequence shown here is derived from an EMBL/GenBank/DDBJ whole genome shotgun (WGS) entry which is preliminary data.</text>
</comment>
<protein>
    <recommendedName>
        <fullName evidence="6">Cytochrome c domain-containing protein</fullName>
    </recommendedName>
</protein>
<evidence type="ECO:0000256" key="4">
    <source>
        <dbReference type="ARBA" id="ARBA00022982"/>
    </source>
</evidence>
<feature type="domain" description="Cytochrome c" evidence="6">
    <location>
        <begin position="43"/>
        <end position="116"/>
    </location>
</feature>
<dbReference type="InterPro" id="IPR002323">
    <property type="entry name" value="Cyt_CIE"/>
</dbReference>
<dbReference type="PRINTS" id="PR00607">
    <property type="entry name" value="CYTCHROMECIE"/>
</dbReference>
<evidence type="ECO:0000256" key="5">
    <source>
        <dbReference type="ARBA" id="ARBA00023004"/>
    </source>
</evidence>
<dbReference type="SUPFAM" id="SSF46626">
    <property type="entry name" value="Cytochrome c"/>
    <property type="match status" value="1"/>
</dbReference>
<keyword evidence="8" id="KW-1185">Reference proteome</keyword>
<gene>
    <name evidence="7" type="ORF">VST7929_02716</name>
</gene>
<dbReference type="Gene3D" id="1.10.760.10">
    <property type="entry name" value="Cytochrome c-like domain"/>
    <property type="match status" value="1"/>
</dbReference>
<keyword evidence="2" id="KW-0349">Heme</keyword>
<name>A0ABN8DXG4_9VIBR</name>
<evidence type="ECO:0000259" key="6">
    <source>
        <dbReference type="Pfam" id="PF13442"/>
    </source>
</evidence>
<dbReference type="InterPro" id="IPR036909">
    <property type="entry name" value="Cyt_c-like_dom_sf"/>
</dbReference>
<dbReference type="Proteomes" id="UP000838672">
    <property type="component" value="Unassembled WGS sequence"/>
</dbReference>
<accession>A0ABN8DXG4</accession>
<proteinExistence type="predicted"/>
<evidence type="ECO:0000256" key="1">
    <source>
        <dbReference type="ARBA" id="ARBA00022448"/>
    </source>
</evidence>
<keyword evidence="4" id="KW-0249">Electron transport</keyword>
<dbReference type="PANTHER" id="PTHR40942:SF4">
    <property type="entry name" value="CYTOCHROME C5"/>
    <property type="match status" value="1"/>
</dbReference>
<evidence type="ECO:0000313" key="8">
    <source>
        <dbReference type="Proteomes" id="UP000838672"/>
    </source>
</evidence>
<keyword evidence="5" id="KW-0408">Iron</keyword>
<dbReference type="Pfam" id="PF13442">
    <property type="entry name" value="Cytochrome_CBB3"/>
    <property type="match status" value="1"/>
</dbReference>
<evidence type="ECO:0000313" key="7">
    <source>
        <dbReference type="EMBL" id="CAH0534757.1"/>
    </source>
</evidence>
<dbReference type="EMBL" id="CAKLDI010000001">
    <property type="protein sequence ID" value="CAH0534757.1"/>
    <property type="molecule type" value="Genomic_DNA"/>
</dbReference>